<dbReference type="InterPro" id="IPR003847">
    <property type="entry name" value="Put_antitoxin"/>
</dbReference>
<evidence type="ECO:0000256" key="2">
    <source>
        <dbReference type="SAM" id="MobiDB-lite"/>
    </source>
</evidence>
<dbReference type="RefSeq" id="WP_207288033.1">
    <property type="nucleotide sequence ID" value="NZ_CP071462.1"/>
</dbReference>
<evidence type="ECO:0000313" key="3">
    <source>
        <dbReference type="EMBL" id="QSW98424.1"/>
    </source>
</evidence>
<dbReference type="KEGG" id="hakz:J0X25_13590"/>
<accession>A0A8A2VDB1</accession>
<dbReference type="AlphaFoldDB" id="A0A8A2VDB1"/>
<dbReference type="EMBL" id="CP071462">
    <property type="protein sequence ID" value="QSW98424.1"/>
    <property type="molecule type" value="Genomic_DNA"/>
</dbReference>
<keyword evidence="4" id="KW-1185">Reference proteome</keyword>
<proteinExistence type="predicted"/>
<feature type="compositionally biased region" description="Basic and acidic residues" evidence="2">
    <location>
        <begin position="53"/>
        <end position="63"/>
    </location>
</feature>
<gene>
    <name evidence="3" type="ORF">J0X25_13590</name>
</gene>
<reference evidence="3 4" key="1">
    <citation type="submission" date="2021-03" db="EMBL/GenBank/DDBJ databases">
        <title>Haloterrigena longa sp. nov. and Haloterrigena limicola sp. nov., extremely halophilic archaea isolated from a salt lake.</title>
        <authorList>
            <person name="Henglin C."/>
        </authorList>
    </citation>
    <scope>NUCLEOTIDE SEQUENCE [LARGE SCALE GENOMIC DNA]</scope>
    <source>
        <strain evidence="3 4">KZCA68</strain>
    </source>
</reference>
<feature type="region of interest" description="Disordered" evidence="2">
    <location>
        <begin position="43"/>
        <end position="75"/>
    </location>
</feature>
<name>A0A8A2VDB1_9EURY</name>
<keyword evidence="1" id="KW-1277">Toxin-antitoxin system</keyword>
<dbReference type="Pfam" id="PF02697">
    <property type="entry name" value="VAPB_antitox"/>
    <property type="match status" value="1"/>
</dbReference>
<evidence type="ECO:0000313" key="4">
    <source>
        <dbReference type="Proteomes" id="UP000663203"/>
    </source>
</evidence>
<sequence length="75" mass="8348">MSKIIAISDDADRELKREKGDRSFSEVIRETLADGRRLADVTGEGVLDPETQEAVKTDVEELSRGALSRLDDEDQ</sequence>
<organism evidence="3 4">
    <name type="scientific">Haloterrigena alkaliphila</name>
    <dbReference type="NCBI Taxonomy" id="2816475"/>
    <lineage>
        <taxon>Archaea</taxon>
        <taxon>Methanobacteriati</taxon>
        <taxon>Methanobacteriota</taxon>
        <taxon>Stenosarchaea group</taxon>
        <taxon>Halobacteria</taxon>
        <taxon>Halobacteriales</taxon>
        <taxon>Natrialbaceae</taxon>
        <taxon>Haloterrigena</taxon>
    </lineage>
</organism>
<dbReference type="Proteomes" id="UP000663203">
    <property type="component" value="Chromosome"/>
</dbReference>
<evidence type="ECO:0000256" key="1">
    <source>
        <dbReference type="ARBA" id="ARBA00022649"/>
    </source>
</evidence>
<dbReference type="GeneID" id="63188357"/>
<protein>
    <submittedName>
        <fullName evidence="3">Uncharacterized protein</fullName>
    </submittedName>
</protein>